<accession>A0ABT5X6L3</accession>
<keyword evidence="4" id="KW-1185">Reference proteome</keyword>
<dbReference type="SMART" id="SM01152">
    <property type="entry name" value="DUF167"/>
    <property type="match status" value="1"/>
</dbReference>
<evidence type="ECO:0000313" key="3">
    <source>
        <dbReference type="EMBL" id="MDF0590343.1"/>
    </source>
</evidence>
<dbReference type="RefSeq" id="WP_316966094.1">
    <property type="nucleotide sequence ID" value="NZ_JARFPK010000011.1"/>
</dbReference>
<dbReference type="SUPFAM" id="SSF69786">
    <property type="entry name" value="YggU-like"/>
    <property type="match status" value="1"/>
</dbReference>
<proteinExistence type="inferred from homology"/>
<dbReference type="HAMAP" id="MF_00634">
    <property type="entry name" value="UPF0235"/>
    <property type="match status" value="1"/>
</dbReference>
<evidence type="ECO:0000256" key="1">
    <source>
        <dbReference type="ARBA" id="ARBA00010364"/>
    </source>
</evidence>
<dbReference type="NCBIfam" id="TIGR00251">
    <property type="entry name" value="DUF167 family protein"/>
    <property type="match status" value="1"/>
</dbReference>
<dbReference type="InterPro" id="IPR003746">
    <property type="entry name" value="DUF167"/>
</dbReference>
<gene>
    <name evidence="3" type="ORF">P0O15_04045</name>
</gene>
<dbReference type="InterPro" id="IPR036591">
    <property type="entry name" value="YggU-like_sf"/>
</dbReference>
<evidence type="ECO:0000313" key="4">
    <source>
        <dbReference type="Proteomes" id="UP001220010"/>
    </source>
</evidence>
<comment type="caution">
    <text evidence="3">The sequence shown here is derived from an EMBL/GenBank/DDBJ whole genome shotgun (WGS) entry which is preliminary data.</text>
</comment>
<evidence type="ECO:0000256" key="2">
    <source>
        <dbReference type="HAMAP-Rule" id="MF_00634"/>
    </source>
</evidence>
<reference evidence="3 4" key="1">
    <citation type="submission" date="2023-03" db="EMBL/GenBank/DDBJ databases">
        <title>WGS of Methanotrichaceae archaeon Mx.</title>
        <authorList>
            <person name="Sorokin D.Y."/>
            <person name="Merkel A.Y."/>
        </authorList>
    </citation>
    <scope>NUCLEOTIDE SEQUENCE [LARGE SCALE GENOMIC DNA]</scope>
    <source>
        <strain evidence="3 4">Mx</strain>
    </source>
</reference>
<comment type="similarity">
    <text evidence="1 2">Belongs to the UPF0235 family.</text>
</comment>
<sequence length="111" mass="12145">MEAADLIRKAIDPHPKGVLIRFEVAPGSKKLVLPSGFNPWRRSMEAKLTEEPTGGKANRQLERALCDLFVIGADRVQVTAGKKSPRKVVMILGVDAEEAERVLSEAREGVP</sequence>
<protein>
    <recommendedName>
        <fullName evidence="2">UPF0235 protein P0O15_04045</fullName>
    </recommendedName>
</protein>
<dbReference type="Gene3D" id="3.30.1200.10">
    <property type="entry name" value="YggU-like"/>
    <property type="match status" value="1"/>
</dbReference>
<dbReference type="Pfam" id="PF02594">
    <property type="entry name" value="DUF167"/>
    <property type="match status" value="1"/>
</dbReference>
<dbReference type="EMBL" id="JARFPK010000011">
    <property type="protein sequence ID" value="MDF0590343.1"/>
    <property type="molecule type" value="Genomic_DNA"/>
</dbReference>
<name>A0ABT5X6L3_9EURY</name>
<organism evidence="3 4">
    <name type="scientific">Candidatus Methanocrinis natronophilus</name>
    <dbReference type="NCBI Taxonomy" id="3033396"/>
    <lineage>
        <taxon>Archaea</taxon>
        <taxon>Methanobacteriati</taxon>
        <taxon>Methanobacteriota</taxon>
        <taxon>Stenosarchaea group</taxon>
        <taxon>Methanomicrobia</taxon>
        <taxon>Methanotrichales</taxon>
        <taxon>Methanotrichaceae</taxon>
        <taxon>Methanocrinis</taxon>
    </lineage>
</organism>
<dbReference type="Proteomes" id="UP001220010">
    <property type="component" value="Unassembled WGS sequence"/>
</dbReference>